<dbReference type="InterPro" id="IPR006091">
    <property type="entry name" value="Acyl-CoA_Oxase/DH_mid-dom"/>
</dbReference>
<comment type="cofactor">
    <cofactor evidence="1 6">
        <name>FAD</name>
        <dbReference type="ChEBI" id="CHEBI:57692"/>
    </cofactor>
</comment>
<evidence type="ECO:0000259" key="8">
    <source>
        <dbReference type="Pfam" id="PF02770"/>
    </source>
</evidence>
<dbReference type="Pfam" id="PF00441">
    <property type="entry name" value="Acyl-CoA_dh_1"/>
    <property type="match status" value="1"/>
</dbReference>
<protein>
    <submittedName>
        <fullName evidence="10">Acyl-CoA dehydrogenase</fullName>
    </submittedName>
</protein>
<dbReference type="InterPro" id="IPR036250">
    <property type="entry name" value="AcylCo_DH-like_C"/>
</dbReference>
<organism evidence="10 11">
    <name type="scientific">Chelatococcus reniformis</name>
    <dbReference type="NCBI Taxonomy" id="1494448"/>
    <lineage>
        <taxon>Bacteria</taxon>
        <taxon>Pseudomonadati</taxon>
        <taxon>Pseudomonadota</taxon>
        <taxon>Alphaproteobacteria</taxon>
        <taxon>Hyphomicrobiales</taxon>
        <taxon>Chelatococcaceae</taxon>
        <taxon>Chelatococcus</taxon>
    </lineage>
</organism>
<evidence type="ECO:0000256" key="2">
    <source>
        <dbReference type="ARBA" id="ARBA00009347"/>
    </source>
</evidence>
<sequence length="389" mass="42398">METPVADIESPWMTEDLRILRDQVRRFLEREFVPHRERWDRQGVVDRDAWRQAGAAGLLCASIPEAYGGGGGTRAHDVVIQEEFGRAGLAGGFGTGNGVHSNIVAHYILAYGTEAQKHRWLPGMGSGEIVGAVAMTEPGTGSDLQAVRTSARRDGDAYIVNGQKTFISNGQTADLILVVVKTDPSAGAKGVSIVGVEAASAPGFRRGRNLEKVGMHAQDTSELFFDDVRVPAENLLGEVEGQGFKQLMVQLAWERLSCAFGAAVAMERAVELTSTYVKERTAFGQPLMSYQNTQLKLAEAKTQAVIARTFVDELMVRLLAGALDPTTAAMAKWWTTDAQCRVVDECVQLFGGYGYMTEYPIARMYADARVQKIYAGTNEVMKLLIARTL</sequence>
<evidence type="ECO:0000256" key="1">
    <source>
        <dbReference type="ARBA" id="ARBA00001974"/>
    </source>
</evidence>
<evidence type="ECO:0000259" key="9">
    <source>
        <dbReference type="Pfam" id="PF02771"/>
    </source>
</evidence>
<accession>A0A916U437</accession>
<dbReference type="GO" id="GO:0003995">
    <property type="term" value="F:acyl-CoA dehydrogenase activity"/>
    <property type="evidence" value="ECO:0007669"/>
    <property type="project" value="InterPro"/>
</dbReference>
<dbReference type="FunFam" id="1.10.540.10:FF:000026">
    <property type="entry name" value="Acyl-CoA dehydrogenase medium chain"/>
    <property type="match status" value="1"/>
</dbReference>
<keyword evidence="11" id="KW-1185">Reference proteome</keyword>
<dbReference type="InterPro" id="IPR009075">
    <property type="entry name" value="AcylCo_DH/oxidase_C"/>
</dbReference>
<comment type="similarity">
    <text evidence="2 6">Belongs to the acyl-CoA dehydrogenase family.</text>
</comment>
<dbReference type="EMBL" id="BMGG01000003">
    <property type="protein sequence ID" value="GGC59294.1"/>
    <property type="molecule type" value="Genomic_DNA"/>
</dbReference>
<dbReference type="FunFam" id="2.40.110.10:FF:000002">
    <property type="entry name" value="Acyl-CoA dehydrogenase fadE12"/>
    <property type="match status" value="1"/>
</dbReference>
<gene>
    <name evidence="10" type="primary">acd</name>
    <name evidence="10" type="ORF">GCM10010994_17610</name>
</gene>
<evidence type="ECO:0000256" key="6">
    <source>
        <dbReference type="RuleBase" id="RU362125"/>
    </source>
</evidence>
<keyword evidence="4 6" id="KW-0274">FAD</keyword>
<evidence type="ECO:0000256" key="3">
    <source>
        <dbReference type="ARBA" id="ARBA00022630"/>
    </source>
</evidence>
<comment type="caution">
    <text evidence="10">The sequence shown here is derived from an EMBL/GenBank/DDBJ whole genome shotgun (WGS) entry which is preliminary data.</text>
</comment>
<dbReference type="SUPFAM" id="SSF56645">
    <property type="entry name" value="Acyl-CoA dehydrogenase NM domain-like"/>
    <property type="match status" value="1"/>
</dbReference>
<dbReference type="PANTHER" id="PTHR43884">
    <property type="entry name" value="ACYL-COA DEHYDROGENASE"/>
    <property type="match status" value="1"/>
</dbReference>
<dbReference type="Gene3D" id="1.10.540.10">
    <property type="entry name" value="Acyl-CoA dehydrogenase/oxidase, N-terminal domain"/>
    <property type="match status" value="1"/>
</dbReference>
<evidence type="ECO:0000259" key="7">
    <source>
        <dbReference type="Pfam" id="PF00441"/>
    </source>
</evidence>
<dbReference type="FunFam" id="1.20.140.10:FF:000001">
    <property type="entry name" value="Acyl-CoA dehydrogenase"/>
    <property type="match status" value="1"/>
</dbReference>
<dbReference type="Gene3D" id="1.20.140.10">
    <property type="entry name" value="Butyryl-CoA Dehydrogenase, subunit A, domain 3"/>
    <property type="match status" value="1"/>
</dbReference>
<reference evidence="10" key="2">
    <citation type="submission" date="2020-09" db="EMBL/GenBank/DDBJ databases">
        <authorList>
            <person name="Sun Q."/>
            <person name="Zhou Y."/>
        </authorList>
    </citation>
    <scope>NUCLEOTIDE SEQUENCE</scope>
    <source>
        <strain evidence="10">CGMCC 1.12919</strain>
    </source>
</reference>
<dbReference type="PROSITE" id="PS00073">
    <property type="entry name" value="ACYL_COA_DH_2"/>
    <property type="match status" value="1"/>
</dbReference>
<dbReference type="RefSeq" id="WP_373288194.1">
    <property type="nucleotide sequence ID" value="NZ_BMGG01000003.1"/>
</dbReference>
<dbReference type="InterPro" id="IPR006089">
    <property type="entry name" value="Acyl-CoA_DH_CS"/>
</dbReference>
<dbReference type="AlphaFoldDB" id="A0A916U437"/>
<keyword evidence="5 6" id="KW-0560">Oxidoreductase</keyword>
<dbReference type="GO" id="GO:0050660">
    <property type="term" value="F:flavin adenine dinucleotide binding"/>
    <property type="evidence" value="ECO:0007669"/>
    <property type="project" value="InterPro"/>
</dbReference>
<keyword evidence="3 6" id="KW-0285">Flavoprotein</keyword>
<dbReference type="InterPro" id="IPR046373">
    <property type="entry name" value="Acyl-CoA_Oxase/DH_mid-dom_sf"/>
</dbReference>
<feature type="domain" description="Acyl-CoA dehydrogenase/oxidase C-terminal" evidence="7">
    <location>
        <begin position="241"/>
        <end position="388"/>
    </location>
</feature>
<dbReference type="InterPro" id="IPR009100">
    <property type="entry name" value="AcylCoA_DH/oxidase_NM_dom_sf"/>
</dbReference>
<feature type="domain" description="Acyl-CoA oxidase/dehydrogenase middle" evidence="8">
    <location>
        <begin position="132"/>
        <end position="228"/>
    </location>
</feature>
<dbReference type="InterPro" id="IPR013786">
    <property type="entry name" value="AcylCoA_DH/ox_N"/>
</dbReference>
<reference evidence="10" key="1">
    <citation type="journal article" date="2014" name="Int. J. Syst. Evol. Microbiol.">
        <title>Complete genome sequence of Corynebacterium casei LMG S-19264T (=DSM 44701T), isolated from a smear-ripened cheese.</title>
        <authorList>
            <consortium name="US DOE Joint Genome Institute (JGI-PGF)"/>
            <person name="Walter F."/>
            <person name="Albersmeier A."/>
            <person name="Kalinowski J."/>
            <person name="Ruckert C."/>
        </authorList>
    </citation>
    <scope>NUCLEOTIDE SEQUENCE</scope>
    <source>
        <strain evidence="10">CGMCC 1.12919</strain>
    </source>
</reference>
<dbReference type="InterPro" id="IPR037069">
    <property type="entry name" value="AcylCoA_DH/ox_N_sf"/>
</dbReference>
<evidence type="ECO:0000256" key="5">
    <source>
        <dbReference type="ARBA" id="ARBA00023002"/>
    </source>
</evidence>
<evidence type="ECO:0000256" key="4">
    <source>
        <dbReference type="ARBA" id="ARBA00022827"/>
    </source>
</evidence>
<feature type="domain" description="Acyl-CoA dehydrogenase/oxidase N-terminal" evidence="9">
    <location>
        <begin position="14"/>
        <end position="128"/>
    </location>
</feature>
<dbReference type="Proteomes" id="UP000637002">
    <property type="component" value="Unassembled WGS sequence"/>
</dbReference>
<evidence type="ECO:0000313" key="10">
    <source>
        <dbReference type="EMBL" id="GGC59294.1"/>
    </source>
</evidence>
<dbReference type="Gene3D" id="2.40.110.10">
    <property type="entry name" value="Butyryl-CoA Dehydrogenase, subunit A, domain 2"/>
    <property type="match status" value="1"/>
</dbReference>
<proteinExistence type="inferred from homology"/>
<dbReference type="PANTHER" id="PTHR43884:SF12">
    <property type="entry name" value="ISOVALERYL-COA DEHYDROGENASE, MITOCHONDRIAL-RELATED"/>
    <property type="match status" value="1"/>
</dbReference>
<name>A0A916U437_9HYPH</name>
<dbReference type="SUPFAM" id="SSF47203">
    <property type="entry name" value="Acyl-CoA dehydrogenase C-terminal domain-like"/>
    <property type="match status" value="1"/>
</dbReference>
<evidence type="ECO:0000313" key="11">
    <source>
        <dbReference type="Proteomes" id="UP000637002"/>
    </source>
</evidence>
<dbReference type="Pfam" id="PF02770">
    <property type="entry name" value="Acyl-CoA_dh_M"/>
    <property type="match status" value="1"/>
</dbReference>
<dbReference type="Pfam" id="PF02771">
    <property type="entry name" value="Acyl-CoA_dh_N"/>
    <property type="match status" value="1"/>
</dbReference>